<dbReference type="SUPFAM" id="SSF55073">
    <property type="entry name" value="Nucleotide cyclase"/>
    <property type="match status" value="1"/>
</dbReference>
<reference evidence="3 4" key="1">
    <citation type="submission" date="2017-05" db="EMBL/GenBank/DDBJ databases">
        <title>Isolation of Rhodococcus sp. S2-17 biodegrading of BP-3.</title>
        <authorList>
            <person name="Lee Y."/>
            <person name="Kim K.H."/>
            <person name="Chun B.H."/>
            <person name="Jung H.S."/>
            <person name="Jeon C.O."/>
        </authorList>
    </citation>
    <scope>NUCLEOTIDE SEQUENCE [LARGE SCALE GENOMIC DNA]</scope>
    <source>
        <strain evidence="3 4">S2-17</strain>
    </source>
</reference>
<dbReference type="InterPro" id="IPR001054">
    <property type="entry name" value="A/G_cyclase"/>
</dbReference>
<evidence type="ECO:0000313" key="3">
    <source>
        <dbReference type="EMBL" id="AWK75414.1"/>
    </source>
</evidence>
<dbReference type="PANTHER" id="PTHR43081">
    <property type="entry name" value="ADENYLATE CYCLASE, TERMINAL-DIFFERENTIATION SPECIFIC-RELATED"/>
    <property type="match status" value="1"/>
</dbReference>
<comment type="similarity">
    <text evidence="1">Belongs to the adenylyl cyclase class-3 family.</text>
</comment>
<sequence length="383" mass="41224">MSPAPRLLRRPVPHRVQIENFERAGLLEGLSGSDRTARIGVLDTLVAENVTIDELRAATQGNRLAHLLLEHALSPKGTYSIEEISQLAGLTVEDARRWFRAIGRGASEDGAYYNDGDVSLARGLKQYRDLGLDEGGMFAAARVMGRNIWTLADAAEALLQDRLAAAGDHPEVALQYAVEVRRIADFQAQILAHILATSLREQLRSDAVGIAGDSNLHIRGSQQIGVCFADLVGFTLLGEQGAADDLSRVAERLDRLATDLVVSPVRLVKTIGDAVMLVSWDASALAGAALDLVDAARLEGLPPLRAGIDWGTAVPSAGDWFGRPVNMASRVVAVAPAHEVVVTGEFYDELDTDDFWCEPAGSHRLKGIDSPRELFAIGRRSVA</sequence>
<gene>
    <name evidence="3" type="ORF">CBI38_08335</name>
</gene>
<dbReference type="GO" id="GO:0006171">
    <property type="term" value="P:cAMP biosynthetic process"/>
    <property type="evidence" value="ECO:0007669"/>
    <property type="project" value="TreeGrafter"/>
</dbReference>
<proteinExistence type="inferred from homology"/>
<dbReference type="GO" id="GO:0035556">
    <property type="term" value="P:intracellular signal transduction"/>
    <property type="evidence" value="ECO:0007669"/>
    <property type="project" value="InterPro"/>
</dbReference>
<organism evidence="3 4">
    <name type="scientific">Rhodococcus oxybenzonivorans</name>
    <dbReference type="NCBI Taxonomy" id="1990687"/>
    <lineage>
        <taxon>Bacteria</taxon>
        <taxon>Bacillati</taxon>
        <taxon>Actinomycetota</taxon>
        <taxon>Actinomycetes</taxon>
        <taxon>Mycobacteriales</taxon>
        <taxon>Nocardiaceae</taxon>
        <taxon>Rhodococcus</taxon>
    </lineage>
</organism>
<dbReference type="PANTHER" id="PTHR43081:SF19">
    <property type="entry name" value="PH-SENSITIVE ADENYLATE CYCLASE RV1264"/>
    <property type="match status" value="1"/>
</dbReference>
<dbReference type="CDD" id="cd07302">
    <property type="entry name" value="CHD"/>
    <property type="match status" value="1"/>
</dbReference>
<dbReference type="InterPro" id="IPR029787">
    <property type="entry name" value="Nucleotide_cyclase"/>
</dbReference>
<dbReference type="OrthoDB" id="310836at2"/>
<dbReference type="RefSeq" id="WP_109334940.1">
    <property type="nucleotide sequence ID" value="NZ_CP021354.1"/>
</dbReference>
<feature type="domain" description="Guanylate cyclase" evidence="2">
    <location>
        <begin position="225"/>
        <end position="332"/>
    </location>
</feature>
<dbReference type="AlphaFoldDB" id="A0A2S2C3P1"/>
<dbReference type="Proteomes" id="UP000245711">
    <property type="component" value="Chromosome"/>
</dbReference>
<dbReference type="PROSITE" id="PS50125">
    <property type="entry name" value="GUANYLATE_CYCLASE_2"/>
    <property type="match status" value="1"/>
</dbReference>
<dbReference type="SMART" id="SM00044">
    <property type="entry name" value="CYCc"/>
    <property type="match status" value="1"/>
</dbReference>
<dbReference type="InterPro" id="IPR050697">
    <property type="entry name" value="Adenylyl/Guanylyl_Cyclase_3/4"/>
</dbReference>
<accession>A0A2S2C3P1</accession>
<dbReference type="Pfam" id="PF16701">
    <property type="entry name" value="Ad_Cy_reg"/>
    <property type="match status" value="1"/>
</dbReference>
<evidence type="ECO:0000256" key="1">
    <source>
        <dbReference type="ARBA" id="ARBA00005381"/>
    </source>
</evidence>
<keyword evidence="4" id="KW-1185">Reference proteome</keyword>
<dbReference type="KEGG" id="roz:CBI38_08335"/>
<protein>
    <submittedName>
        <fullName evidence="3">Adenylate/guanylate cyclase domain-containing protein</fullName>
    </submittedName>
</protein>
<dbReference type="EMBL" id="CP021354">
    <property type="protein sequence ID" value="AWK75414.1"/>
    <property type="molecule type" value="Genomic_DNA"/>
</dbReference>
<evidence type="ECO:0000259" key="2">
    <source>
        <dbReference type="PROSITE" id="PS50125"/>
    </source>
</evidence>
<dbReference type="InterPro" id="IPR032026">
    <property type="entry name" value="Ad_Cy_reg"/>
</dbReference>
<dbReference type="GO" id="GO:0004016">
    <property type="term" value="F:adenylate cyclase activity"/>
    <property type="evidence" value="ECO:0007669"/>
    <property type="project" value="UniProtKB-ARBA"/>
</dbReference>
<dbReference type="Gene3D" id="3.30.70.1230">
    <property type="entry name" value="Nucleotide cyclase"/>
    <property type="match status" value="1"/>
</dbReference>
<name>A0A2S2C3P1_9NOCA</name>
<dbReference type="Pfam" id="PF00211">
    <property type="entry name" value="Guanylate_cyc"/>
    <property type="match status" value="1"/>
</dbReference>
<evidence type="ECO:0000313" key="4">
    <source>
        <dbReference type="Proteomes" id="UP000245711"/>
    </source>
</evidence>